<evidence type="ECO:0000313" key="6">
    <source>
        <dbReference type="EMBL" id="MFC3003574.1"/>
    </source>
</evidence>
<dbReference type="Proteomes" id="UP001595420">
    <property type="component" value="Unassembled WGS sequence"/>
</dbReference>
<evidence type="ECO:0000259" key="5">
    <source>
        <dbReference type="PROSITE" id="PS50043"/>
    </source>
</evidence>
<dbReference type="SMART" id="SM00421">
    <property type="entry name" value="HTH_LUXR"/>
    <property type="match status" value="1"/>
</dbReference>
<dbReference type="EMBL" id="JBHRSB010000012">
    <property type="protein sequence ID" value="MFC3003574.1"/>
    <property type="molecule type" value="Genomic_DNA"/>
</dbReference>
<keyword evidence="3" id="KW-0804">Transcription</keyword>
<proteinExistence type="predicted"/>
<keyword evidence="1" id="KW-0805">Transcription regulation</keyword>
<dbReference type="RefSeq" id="WP_216840022.1">
    <property type="nucleotide sequence ID" value="NZ_JAFNJS010000012.1"/>
</dbReference>
<dbReference type="InterPro" id="IPR000792">
    <property type="entry name" value="Tscrpt_reg_LuxR_C"/>
</dbReference>
<feature type="region of interest" description="Disordered" evidence="4">
    <location>
        <begin position="1"/>
        <end position="22"/>
    </location>
</feature>
<accession>A0ABV7C2M7</accession>
<protein>
    <submittedName>
        <fullName evidence="6">Response regulator transcription factor</fullName>
    </submittedName>
</protein>
<comment type="caution">
    <text evidence="6">The sequence shown here is derived from an EMBL/GenBank/DDBJ whole genome shotgun (WGS) entry which is preliminary data.</text>
</comment>
<evidence type="ECO:0000256" key="2">
    <source>
        <dbReference type="ARBA" id="ARBA00023125"/>
    </source>
</evidence>
<name>A0ABV7C2M7_9PROT</name>
<evidence type="ECO:0000256" key="4">
    <source>
        <dbReference type="SAM" id="MobiDB-lite"/>
    </source>
</evidence>
<organism evidence="6 7">
    <name type="scientific">Falsiroseomonas tokyonensis</name>
    <dbReference type="NCBI Taxonomy" id="430521"/>
    <lineage>
        <taxon>Bacteria</taxon>
        <taxon>Pseudomonadati</taxon>
        <taxon>Pseudomonadota</taxon>
        <taxon>Alphaproteobacteria</taxon>
        <taxon>Acetobacterales</taxon>
        <taxon>Roseomonadaceae</taxon>
        <taxon>Falsiroseomonas</taxon>
    </lineage>
</organism>
<dbReference type="PANTHER" id="PTHR44688">
    <property type="entry name" value="DNA-BINDING TRANSCRIPTIONAL ACTIVATOR DEVR_DOSR"/>
    <property type="match status" value="1"/>
</dbReference>
<evidence type="ECO:0000256" key="1">
    <source>
        <dbReference type="ARBA" id="ARBA00023015"/>
    </source>
</evidence>
<gene>
    <name evidence="6" type="ORF">ACFOD3_27015</name>
</gene>
<sequence length="98" mass="10762">MALAPRPPPVHPTEPGFGNEAEPLQALIDRLPGQTESLTPRDRDVLMALLGGEGNKEIGRRLGISHRTVEIHRGRVMAKLNAGSAIELLRRLMIVRDL</sequence>
<dbReference type="CDD" id="cd06170">
    <property type="entry name" value="LuxR_C_like"/>
    <property type="match status" value="1"/>
</dbReference>
<dbReference type="Pfam" id="PF00196">
    <property type="entry name" value="GerE"/>
    <property type="match status" value="1"/>
</dbReference>
<reference evidence="7" key="1">
    <citation type="journal article" date="2019" name="Int. J. Syst. Evol. Microbiol.">
        <title>The Global Catalogue of Microorganisms (GCM) 10K type strain sequencing project: providing services to taxonomists for standard genome sequencing and annotation.</title>
        <authorList>
            <consortium name="The Broad Institute Genomics Platform"/>
            <consortium name="The Broad Institute Genome Sequencing Center for Infectious Disease"/>
            <person name="Wu L."/>
            <person name="Ma J."/>
        </authorList>
    </citation>
    <scope>NUCLEOTIDE SEQUENCE [LARGE SCALE GENOMIC DNA]</scope>
    <source>
        <strain evidence="7">CGMCC 1.16855</strain>
    </source>
</reference>
<evidence type="ECO:0000256" key="3">
    <source>
        <dbReference type="ARBA" id="ARBA00023163"/>
    </source>
</evidence>
<keyword evidence="2" id="KW-0238">DNA-binding</keyword>
<feature type="compositionally biased region" description="Pro residues" evidence="4">
    <location>
        <begin position="1"/>
        <end position="12"/>
    </location>
</feature>
<dbReference type="PROSITE" id="PS50043">
    <property type="entry name" value="HTH_LUXR_2"/>
    <property type="match status" value="1"/>
</dbReference>
<feature type="domain" description="HTH luxR-type" evidence="5">
    <location>
        <begin position="31"/>
        <end position="96"/>
    </location>
</feature>
<keyword evidence="7" id="KW-1185">Reference proteome</keyword>
<dbReference type="PANTHER" id="PTHR44688:SF16">
    <property type="entry name" value="DNA-BINDING TRANSCRIPTIONAL ACTIVATOR DEVR_DOSR"/>
    <property type="match status" value="1"/>
</dbReference>
<dbReference type="PROSITE" id="PS00622">
    <property type="entry name" value="HTH_LUXR_1"/>
    <property type="match status" value="1"/>
</dbReference>
<evidence type="ECO:0000313" key="7">
    <source>
        <dbReference type="Proteomes" id="UP001595420"/>
    </source>
</evidence>